<dbReference type="EMBL" id="CAKOFQ010007150">
    <property type="protein sequence ID" value="CAH1992603.1"/>
    <property type="molecule type" value="Genomic_DNA"/>
</dbReference>
<feature type="region of interest" description="Disordered" evidence="1">
    <location>
        <begin position="19"/>
        <end position="41"/>
    </location>
</feature>
<evidence type="ECO:0000313" key="3">
    <source>
        <dbReference type="Proteomes" id="UP001152888"/>
    </source>
</evidence>
<dbReference type="Proteomes" id="UP001152888">
    <property type="component" value="Unassembled WGS sequence"/>
</dbReference>
<reference evidence="2" key="1">
    <citation type="submission" date="2022-03" db="EMBL/GenBank/DDBJ databases">
        <authorList>
            <person name="Sayadi A."/>
        </authorList>
    </citation>
    <scope>NUCLEOTIDE SEQUENCE</scope>
</reference>
<accession>A0A9P0LHX5</accession>
<evidence type="ECO:0000313" key="2">
    <source>
        <dbReference type="EMBL" id="CAH1992603.1"/>
    </source>
</evidence>
<feature type="non-terminal residue" evidence="2">
    <location>
        <position position="1"/>
    </location>
</feature>
<organism evidence="2 3">
    <name type="scientific">Acanthoscelides obtectus</name>
    <name type="common">Bean weevil</name>
    <name type="synonym">Bruchus obtectus</name>
    <dbReference type="NCBI Taxonomy" id="200917"/>
    <lineage>
        <taxon>Eukaryota</taxon>
        <taxon>Metazoa</taxon>
        <taxon>Ecdysozoa</taxon>
        <taxon>Arthropoda</taxon>
        <taxon>Hexapoda</taxon>
        <taxon>Insecta</taxon>
        <taxon>Pterygota</taxon>
        <taxon>Neoptera</taxon>
        <taxon>Endopterygota</taxon>
        <taxon>Coleoptera</taxon>
        <taxon>Polyphaga</taxon>
        <taxon>Cucujiformia</taxon>
        <taxon>Chrysomeloidea</taxon>
        <taxon>Chrysomelidae</taxon>
        <taxon>Bruchinae</taxon>
        <taxon>Bruchini</taxon>
        <taxon>Acanthoscelides</taxon>
    </lineage>
</organism>
<proteinExistence type="predicted"/>
<evidence type="ECO:0000256" key="1">
    <source>
        <dbReference type="SAM" id="MobiDB-lite"/>
    </source>
</evidence>
<gene>
    <name evidence="2" type="ORF">ACAOBT_LOCUS20976</name>
</gene>
<sequence>MSKELLLRIGIPSFVCQKSSPSFEKSTHQDNASAHTAKKTRQISLLSRKLKTDCVVKGSSHRKKQLTHSKMPFSICQQTSGISASKIGSSACRYVSIFVEN</sequence>
<comment type="caution">
    <text evidence="2">The sequence shown here is derived from an EMBL/GenBank/DDBJ whole genome shotgun (WGS) entry which is preliminary data.</text>
</comment>
<protein>
    <submittedName>
        <fullName evidence="2">Uncharacterized protein</fullName>
    </submittedName>
</protein>
<keyword evidence="3" id="KW-1185">Reference proteome</keyword>
<feature type="compositionally biased region" description="Polar residues" evidence="1">
    <location>
        <begin position="19"/>
        <end position="34"/>
    </location>
</feature>
<name>A0A9P0LHX5_ACAOB</name>
<dbReference type="AlphaFoldDB" id="A0A9P0LHX5"/>